<dbReference type="InterPro" id="IPR000640">
    <property type="entry name" value="EFG_V-like"/>
</dbReference>
<comment type="caution">
    <text evidence="2">The sequence shown here is derived from an EMBL/GenBank/DDBJ whole genome shotgun (WGS) entry which is preliminary data.</text>
</comment>
<dbReference type="AlphaFoldDB" id="A0A7M3DWD3"/>
<evidence type="ECO:0000259" key="1">
    <source>
        <dbReference type="Pfam" id="PF00679"/>
    </source>
</evidence>
<dbReference type="Pfam" id="PF00679">
    <property type="entry name" value="EFG_C"/>
    <property type="match status" value="1"/>
</dbReference>
<sequence length="56" mass="6260">MVPLAKMLGYADTLDVIASGRATYTMQFDHYVQFSPEHPDPPFRPASAIRLALVRP</sequence>
<evidence type="ECO:0000313" key="3">
    <source>
        <dbReference type="Proteomes" id="UP000292974"/>
    </source>
</evidence>
<dbReference type="GO" id="GO:0032561">
    <property type="term" value="F:guanyl ribonucleotide binding"/>
    <property type="evidence" value="ECO:0007669"/>
    <property type="project" value="UniProtKB-ARBA"/>
</dbReference>
<feature type="domain" description="Elongation factor EFG" evidence="1">
    <location>
        <begin position="2"/>
        <end position="37"/>
    </location>
</feature>
<dbReference type="Gene3D" id="3.30.70.240">
    <property type="match status" value="1"/>
</dbReference>
<gene>
    <name evidence="2" type="ORF">ELH90_15235</name>
</gene>
<dbReference type="InterPro" id="IPR035647">
    <property type="entry name" value="EFG_III/V"/>
</dbReference>
<accession>A0A7M3DWD3</accession>
<proteinExistence type="predicted"/>
<organism evidence="2 3">
    <name type="scientific">Rhizobium leguminosarum</name>
    <dbReference type="NCBI Taxonomy" id="384"/>
    <lineage>
        <taxon>Bacteria</taxon>
        <taxon>Pseudomonadati</taxon>
        <taxon>Pseudomonadota</taxon>
        <taxon>Alphaproteobacteria</taxon>
        <taxon>Hyphomicrobiales</taxon>
        <taxon>Rhizobiaceae</taxon>
        <taxon>Rhizobium/Agrobacterium group</taxon>
        <taxon>Rhizobium</taxon>
    </lineage>
</organism>
<evidence type="ECO:0000313" key="2">
    <source>
        <dbReference type="EMBL" id="TAY52890.1"/>
    </source>
</evidence>
<dbReference type="GO" id="GO:0017111">
    <property type="term" value="F:ribonucleoside triphosphate phosphatase activity"/>
    <property type="evidence" value="ECO:0007669"/>
    <property type="project" value="UniProtKB-ARBA"/>
</dbReference>
<dbReference type="EMBL" id="SIOP01000001">
    <property type="protein sequence ID" value="TAY52890.1"/>
    <property type="molecule type" value="Genomic_DNA"/>
</dbReference>
<dbReference type="Proteomes" id="UP000292974">
    <property type="component" value="Unassembled WGS sequence"/>
</dbReference>
<reference evidence="2 3" key="1">
    <citation type="submission" date="2019-02" db="EMBL/GenBank/DDBJ databases">
        <title>The genomic architecture of introgression among sibling species of bacteria.</title>
        <authorList>
            <person name="Cavassim M.I.A."/>
            <person name="Moeskjaer S."/>
            <person name="Moslemi C."/>
            <person name="Fields B."/>
            <person name="Bachmann A."/>
            <person name="Vilhjalmsson B."/>
            <person name="Schierup M.H."/>
            <person name="Young J.P.W."/>
            <person name="Andersen S.U."/>
        </authorList>
    </citation>
    <scope>NUCLEOTIDE SEQUENCE [LARGE SCALE GENOMIC DNA]</scope>
    <source>
        <strain evidence="2 3">SM135B</strain>
    </source>
</reference>
<dbReference type="SUPFAM" id="SSF54980">
    <property type="entry name" value="EF-G C-terminal domain-like"/>
    <property type="match status" value="1"/>
</dbReference>
<name>A0A7M3DWD3_RHILE</name>
<protein>
    <recommendedName>
        <fullName evidence="1">Elongation factor EFG domain-containing protein</fullName>
    </recommendedName>
</protein>